<name>A0A2U1MCY4_ARTAN</name>
<dbReference type="EMBL" id="PKPP01005712">
    <property type="protein sequence ID" value="PWA59129.1"/>
    <property type="molecule type" value="Genomic_DNA"/>
</dbReference>
<accession>A0A2U1MCY4</accession>
<proteinExistence type="predicted"/>
<dbReference type="AlphaFoldDB" id="A0A2U1MCY4"/>
<organism evidence="1 2">
    <name type="scientific">Artemisia annua</name>
    <name type="common">Sweet wormwood</name>
    <dbReference type="NCBI Taxonomy" id="35608"/>
    <lineage>
        <taxon>Eukaryota</taxon>
        <taxon>Viridiplantae</taxon>
        <taxon>Streptophyta</taxon>
        <taxon>Embryophyta</taxon>
        <taxon>Tracheophyta</taxon>
        <taxon>Spermatophyta</taxon>
        <taxon>Magnoliopsida</taxon>
        <taxon>eudicotyledons</taxon>
        <taxon>Gunneridae</taxon>
        <taxon>Pentapetalae</taxon>
        <taxon>asterids</taxon>
        <taxon>campanulids</taxon>
        <taxon>Asterales</taxon>
        <taxon>Asteraceae</taxon>
        <taxon>Asteroideae</taxon>
        <taxon>Anthemideae</taxon>
        <taxon>Artemisiinae</taxon>
        <taxon>Artemisia</taxon>
    </lineage>
</organism>
<dbReference type="OrthoDB" id="1373498at2759"/>
<evidence type="ECO:0000313" key="1">
    <source>
        <dbReference type="EMBL" id="PWA59129.1"/>
    </source>
</evidence>
<sequence>MNSPANYECKQLLDIDDSDLPLTPGKQPVRIIPGPAGTVQAAKLRKQSEIHEGRDESVLSTQEFIRKIVEDVGEDEDFKLGSWVSLIEYVNVNGGIGAADRGGNK</sequence>
<reference evidence="1 2" key="1">
    <citation type="journal article" date="2018" name="Mol. Plant">
        <title>The genome of Artemisia annua provides insight into the evolution of Asteraceae family and artemisinin biosynthesis.</title>
        <authorList>
            <person name="Shen Q."/>
            <person name="Zhang L."/>
            <person name="Liao Z."/>
            <person name="Wang S."/>
            <person name="Yan T."/>
            <person name="Shi P."/>
            <person name="Liu M."/>
            <person name="Fu X."/>
            <person name="Pan Q."/>
            <person name="Wang Y."/>
            <person name="Lv Z."/>
            <person name="Lu X."/>
            <person name="Zhang F."/>
            <person name="Jiang W."/>
            <person name="Ma Y."/>
            <person name="Chen M."/>
            <person name="Hao X."/>
            <person name="Li L."/>
            <person name="Tang Y."/>
            <person name="Lv G."/>
            <person name="Zhou Y."/>
            <person name="Sun X."/>
            <person name="Brodelius P.E."/>
            <person name="Rose J.K.C."/>
            <person name="Tang K."/>
        </authorList>
    </citation>
    <scope>NUCLEOTIDE SEQUENCE [LARGE SCALE GENOMIC DNA]</scope>
    <source>
        <strain evidence="2">cv. Huhao1</strain>
        <tissue evidence="1">Leaf</tissue>
    </source>
</reference>
<gene>
    <name evidence="1" type="ORF">CTI12_AA391110</name>
</gene>
<dbReference type="Proteomes" id="UP000245207">
    <property type="component" value="Unassembled WGS sequence"/>
</dbReference>
<protein>
    <submittedName>
        <fullName evidence="1">Uncharacterized protein</fullName>
    </submittedName>
</protein>
<evidence type="ECO:0000313" key="2">
    <source>
        <dbReference type="Proteomes" id="UP000245207"/>
    </source>
</evidence>
<keyword evidence="2" id="KW-1185">Reference proteome</keyword>
<comment type="caution">
    <text evidence="1">The sequence shown here is derived from an EMBL/GenBank/DDBJ whole genome shotgun (WGS) entry which is preliminary data.</text>
</comment>